<dbReference type="EMBL" id="CP120983">
    <property type="protein sequence ID" value="WLQ67829.1"/>
    <property type="molecule type" value="Genomic_DNA"/>
</dbReference>
<accession>A0ABY9JMW2</accession>
<proteinExistence type="predicted"/>
<dbReference type="SUPFAM" id="SSF51197">
    <property type="entry name" value="Clavaminate synthase-like"/>
    <property type="match status" value="1"/>
</dbReference>
<dbReference type="PANTHER" id="PTHR12480">
    <property type="entry name" value="ARGININE DEMETHYLASE AND LYSYL-HYDROXYLASE JMJD"/>
    <property type="match status" value="1"/>
</dbReference>
<sequence length="258" mass="28085">MTTSTPDGTVTAAMCGDRPAVLRGAGRDWPVYAALGEARLRELEDRPVVAEGAGRRPVTVALREILDESRAERPRGLYLRDQLVSEFEPTLWKLVPREVRRMNWLLALPDDVRPDWVWLMIGGAGTSSPLHVDTMASSAWNLLGSGRKRWTFHPPNRAEELRLLPPGCGGPPGGEGTDAVTLVQEPGDIVVTPSGWAHEVHNLTGTVSVTANFINRSNLGFARRYFEILGDRANLDLLTAVSTAFDRLDAVTGGSGAR</sequence>
<dbReference type="PANTHER" id="PTHR12480:SF6">
    <property type="entry name" value="2-OXOGLUTARATE AND IRON-DEPENDENT OXYGENASE JMJD4"/>
    <property type="match status" value="1"/>
</dbReference>
<reference evidence="2 3" key="1">
    <citation type="submission" date="2023-03" db="EMBL/GenBank/DDBJ databases">
        <title>Isolation and description of six Streptomyces strains from soil environments, able to metabolize different microbial glucans.</title>
        <authorList>
            <person name="Widen T."/>
            <person name="Larsbrink J."/>
        </authorList>
    </citation>
    <scope>NUCLEOTIDE SEQUENCE [LARGE SCALE GENOMIC DNA]</scope>
    <source>
        <strain evidence="2 3">Alt3</strain>
    </source>
</reference>
<protein>
    <submittedName>
        <fullName evidence="2">Cupin-like domain-containing protein</fullName>
    </submittedName>
</protein>
<dbReference type="Pfam" id="PF02373">
    <property type="entry name" value="JmjC"/>
    <property type="match status" value="1"/>
</dbReference>
<dbReference type="RefSeq" id="WP_261988911.1">
    <property type="nucleotide sequence ID" value="NZ_CP120983.1"/>
</dbReference>
<dbReference type="InterPro" id="IPR050910">
    <property type="entry name" value="JMJD6_ArgDemeth/LysHydrox"/>
</dbReference>
<keyword evidence="3" id="KW-1185">Reference proteome</keyword>
<evidence type="ECO:0000259" key="1">
    <source>
        <dbReference type="PROSITE" id="PS51184"/>
    </source>
</evidence>
<feature type="domain" description="JmjC" evidence="1">
    <location>
        <begin position="84"/>
        <end position="230"/>
    </location>
</feature>
<dbReference type="InterPro" id="IPR003347">
    <property type="entry name" value="JmjC_dom"/>
</dbReference>
<dbReference type="Proteomes" id="UP001224433">
    <property type="component" value="Chromosome"/>
</dbReference>
<organism evidence="2 3">
    <name type="scientific">Streptomyces glycanivorans</name>
    <dbReference type="NCBI Taxonomy" id="3033808"/>
    <lineage>
        <taxon>Bacteria</taxon>
        <taxon>Bacillati</taxon>
        <taxon>Actinomycetota</taxon>
        <taxon>Actinomycetes</taxon>
        <taxon>Kitasatosporales</taxon>
        <taxon>Streptomycetaceae</taxon>
        <taxon>Streptomyces</taxon>
    </lineage>
</organism>
<dbReference type="SMART" id="SM00558">
    <property type="entry name" value="JmjC"/>
    <property type="match status" value="1"/>
</dbReference>
<dbReference type="PROSITE" id="PS51184">
    <property type="entry name" value="JMJC"/>
    <property type="match status" value="1"/>
</dbReference>
<name>A0ABY9JMW2_9ACTN</name>
<evidence type="ECO:0000313" key="2">
    <source>
        <dbReference type="EMBL" id="WLQ67829.1"/>
    </source>
</evidence>
<evidence type="ECO:0000313" key="3">
    <source>
        <dbReference type="Proteomes" id="UP001224433"/>
    </source>
</evidence>
<dbReference type="Gene3D" id="2.60.120.650">
    <property type="entry name" value="Cupin"/>
    <property type="match status" value="1"/>
</dbReference>
<gene>
    <name evidence="2" type="ORF">P8A20_31595</name>
</gene>